<dbReference type="PRINTS" id="PR01021">
    <property type="entry name" value="OMPADOMAIN"/>
</dbReference>
<feature type="coiled-coil region" evidence="5">
    <location>
        <begin position="54"/>
        <end position="95"/>
    </location>
</feature>
<dbReference type="PIR" id="C70484">
    <property type="entry name" value="C70484"/>
</dbReference>
<dbReference type="Gene3D" id="3.30.1330.60">
    <property type="entry name" value="OmpA-like domain"/>
    <property type="match status" value="1"/>
</dbReference>
<accession>O67903</accession>
<gene>
    <name evidence="7" type="primary">pal</name>
    <name evidence="7" type="ordered locus">aq_2147</name>
</gene>
<dbReference type="InterPro" id="IPR006664">
    <property type="entry name" value="OMP_bac"/>
</dbReference>
<dbReference type="Pfam" id="PF00691">
    <property type="entry name" value="OmpA"/>
    <property type="match status" value="1"/>
</dbReference>
<dbReference type="GO" id="GO:0120101">
    <property type="term" value="C:bacterial-type flagellum stator complex"/>
    <property type="evidence" value="ECO:0000318"/>
    <property type="project" value="GO_Central"/>
</dbReference>
<dbReference type="PROSITE" id="PS51257">
    <property type="entry name" value="PROKAR_LIPOPROTEIN"/>
    <property type="match status" value="1"/>
</dbReference>
<keyword evidence="7" id="KW-0449">Lipoprotein</keyword>
<dbReference type="HOGENOM" id="CLU_1346628_0_0_0"/>
<dbReference type="OrthoDB" id="1149075at2"/>
<dbReference type="InterPro" id="IPR036737">
    <property type="entry name" value="OmpA-like_sf"/>
</dbReference>
<dbReference type="EMBL" id="AE000657">
    <property type="protein sequence ID" value="AAC07863.1"/>
    <property type="molecule type" value="Genomic_DNA"/>
</dbReference>
<dbReference type="KEGG" id="aae:aq_2147"/>
<dbReference type="Proteomes" id="UP000000798">
    <property type="component" value="Chromosome"/>
</dbReference>
<keyword evidence="3" id="KW-0998">Cell outer membrane</keyword>
<comment type="subcellular location">
    <subcellularLocation>
        <location evidence="1">Cell outer membrane</location>
    </subcellularLocation>
</comment>
<dbReference type="InParanoid" id="O67903"/>
<organism evidence="7 8">
    <name type="scientific">Aquifex aeolicus (strain VF5)</name>
    <dbReference type="NCBI Taxonomy" id="224324"/>
    <lineage>
        <taxon>Bacteria</taxon>
        <taxon>Pseudomonadati</taxon>
        <taxon>Aquificota</taxon>
        <taxon>Aquificia</taxon>
        <taxon>Aquificales</taxon>
        <taxon>Aquificaceae</taxon>
        <taxon>Aquifex</taxon>
    </lineage>
</organism>
<evidence type="ECO:0000256" key="2">
    <source>
        <dbReference type="ARBA" id="ARBA00023136"/>
    </source>
</evidence>
<dbReference type="PANTHER" id="PTHR30329">
    <property type="entry name" value="STATOR ELEMENT OF FLAGELLAR MOTOR COMPLEX"/>
    <property type="match status" value="1"/>
</dbReference>
<dbReference type="EnsemblBacteria" id="AAC07863">
    <property type="protein sequence ID" value="AAC07863"/>
    <property type="gene ID" value="aq_2147"/>
</dbReference>
<dbReference type="SUPFAM" id="SSF103088">
    <property type="entry name" value="OmpA-like"/>
    <property type="match status" value="1"/>
</dbReference>
<name>O67903_AQUAE</name>
<evidence type="ECO:0000256" key="5">
    <source>
        <dbReference type="SAM" id="Coils"/>
    </source>
</evidence>
<keyword evidence="2 4" id="KW-0472">Membrane</keyword>
<dbReference type="GO" id="GO:0071973">
    <property type="term" value="P:bacterial-type flagellum-dependent cell motility"/>
    <property type="evidence" value="ECO:0000318"/>
    <property type="project" value="GO_Central"/>
</dbReference>
<evidence type="ECO:0000256" key="3">
    <source>
        <dbReference type="ARBA" id="ARBA00023237"/>
    </source>
</evidence>
<dbReference type="PROSITE" id="PS51123">
    <property type="entry name" value="OMPA_2"/>
    <property type="match status" value="1"/>
</dbReference>
<reference evidence="7 8" key="1">
    <citation type="journal article" date="1998" name="Nature">
        <title>The complete genome of the hyperthermophilic bacterium Aquifex aeolicus.</title>
        <authorList>
            <person name="Deckert G."/>
            <person name="Warren P.V."/>
            <person name="Gaasterland T."/>
            <person name="Young W.G."/>
            <person name="Lenox A.L."/>
            <person name="Graham D.E."/>
            <person name="Overbeek R."/>
            <person name="Snead M.A."/>
            <person name="Keller M."/>
            <person name="Aujay M."/>
            <person name="Huber R."/>
            <person name="Feldman R.A."/>
            <person name="Short J.M."/>
            <person name="Olson G.J."/>
            <person name="Swanson R.V."/>
        </authorList>
    </citation>
    <scope>NUCLEOTIDE SEQUENCE [LARGE SCALE GENOMIC DNA]</scope>
    <source>
        <strain evidence="7 8">VF5</strain>
    </source>
</reference>
<dbReference type="GO" id="GO:0009279">
    <property type="term" value="C:cell outer membrane"/>
    <property type="evidence" value="ECO:0007669"/>
    <property type="project" value="UniProtKB-SubCell"/>
</dbReference>
<evidence type="ECO:0000256" key="1">
    <source>
        <dbReference type="ARBA" id="ARBA00004442"/>
    </source>
</evidence>
<dbReference type="PANTHER" id="PTHR30329:SF21">
    <property type="entry name" value="LIPOPROTEIN YIAD-RELATED"/>
    <property type="match status" value="1"/>
</dbReference>
<dbReference type="InterPro" id="IPR050330">
    <property type="entry name" value="Bact_OuterMem_StrucFunc"/>
</dbReference>
<feature type="domain" description="OmpA-like" evidence="6">
    <location>
        <begin position="90"/>
        <end position="203"/>
    </location>
</feature>
<evidence type="ECO:0000313" key="8">
    <source>
        <dbReference type="Proteomes" id="UP000000798"/>
    </source>
</evidence>
<protein>
    <submittedName>
        <fullName evidence="7">Peptidoglycan associated lipoprotein</fullName>
    </submittedName>
</protein>
<dbReference type="CDD" id="cd07185">
    <property type="entry name" value="OmpA_C-like"/>
    <property type="match status" value="1"/>
</dbReference>
<dbReference type="STRING" id="224324.aq_2147"/>
<keyword evidence="5" id="KW-0175">Coiled coil</keyword>
<evidence type="ECO:0000313" key="7">
    <source>
        <dbReference type="EMBL" id="AAC07863.1"/>
    </source>
</evidence>
<proteinExistence type="predicted"/>
<dbReference type="AlphaFoldDB" id="O67903"/>
<dbReference type="InterPro" id="IPR006665">
    <property type="entry name" value="OmpA-like"/>
</dbReference>
<evidence type="ECO:0000256" key="4">
    <source>
        <dbReference type="PROSITE-ProRule" id="PRU00473"/>
    </source>
</evidence>
<dbReference type="eggNOG" id="COG2885">
    <property type="taxonomic scope" value="Bacteria"/>
</dbReference>
<dbReference type="FunCoup" id="O67903">
    <property type="interactions" value="63"/>
</dbReference>
<keyword evidence="8" id="KW-1185">Reference proteome</keyword>
<evidence type="ECO:0000259" key="6">
    <source>
        <dbReference type="PROSITE" id="PS51123"/>
    </source>
</evidence>
<sequence>MEVGKMKKILIAGIAGSIVLAGCGVKTEDPCKDSKAAFSKYLIDKCYGDYMKQIEINKENIANLDKRVSALESDVDSLRREHEEIRAEIEKLKITGKEQVRVYFDSNKFTLRDDAKATLDELIDAVRDKDIKKVIVVGYADPRGTRGYNFELSMKRAQNVAAYLIKNGIPVEKVRIASYGEELANLIGERHPEQRAVDVIVLY</sequence>